<name>A0A821Z142_9BILA</name>
<gene>
    <name evidence="1" type="ORF">UJA718_LOCUS48660</name>
</gene>
<dbReference type="AlphaFoldDB" id="A0A821Z142"/>
<protein>
    <submittedName>
        <fullName evidence="1">Uncharacterized protein</fullName>
    </submittedName>
</protein>
<proteinExistence type="predicted"/>
<dbReference type="EMBL" id="CAJOBP010098477">
    <property type="protein sequence ID" value="CAF4969168.1"/>
    <property type="molecule type" value="Genomic_DNA"/>
</dbReference>
<accession>A0A821Z142</accession>
<reference evidence="1" key="1">
    <citation type="submission" date="2021-02" db="EMBL/GenBank/DDBJ databases">
        <authorList>
            <person name="Nowell W R."/>
        </authorList>
    </citation>
    <scope>NUCLEOTIDE SEQUENCE</scope>
</reference>
<organism evidence="1 2">
    <name type="scientific">Rotaria socialis</name>
    <dbReference type="NCBI Taxonomy" id="392032"/>
    <lineage>
        <taxon>Eukaryota</taxon>
        <taxon>Metazoa</taxon>
        <taxon>Spiralia</taxon>
        <taxon>Gnathifera</taxon>
        <taxon>Rotifera</taxon>
        <taxon>Eurotatoria</taxon>
        <taxon>Bdelloidea</taxon>
        <taxon>Philodinida</taxon>
        <taxon>Philodinidae</taxon>
        <taxon>Rotaria</taxon>
    </lineage>
</organism>
<dbReference type="Proteomes" id="UP000663873">
    <property type="component" value="Unassembled WGS sequence"/>
</dbReference>
<evidence type="ECO:0000313" key="1">
    <source>
        <dbReference type="EMBL" id="CAF4969168.1"/>
    </source>
</evidence>
<comment type="caution">
    <text evidence="1">The sequence shown here is derived from an EMBL/GenBank/DDBJ whole genome shotgun (WGS) entry which is preliminary data.</text>
</comment>
<evidence type="ECO:0000313" key="2">
    <source>
        <dbReference type="Proteomes" id="UP000663873"/>
    </source>
</evidence>
<keyword evidence="2" id="KW-1185">Reference proteome</keyword>
<sequence>MSRTFGSPKLLTIVLSREHGYAAGVALSSWVVLQYMGIN</sequence>
<feature type="non-terminal residue" evidence="1">
    <location>
        <position position="39"/>
    </location>
</feature>